<evidence type="ECO:0000256" key="3">
    <source>
        <dbReference type="ARBA" id="ARBA00022801"/>
    </source>
</evidence>
<dbReference type="CDD" id="cd00268">
    <property type="entry name" value="DEADc"/>
    <property type="match status" value="1"/>
</dbReference>
<dbReference type="PROSITE" id="PS51192">
    <property type="entry name" value="HELICASE_ATP_BIND_1"/>
    <property type="match status" value="1"/>
</dbReference>
<evidence type="ECO:0000313" key="15">
    <source>
        <dbReference type="EMBL" id="KAA0875660.1"/>
    </source>
</evidence>
<dbReference type="InterPro" id="IPR028618">
    <property type="entry name" value="DEAD_helicase_DeaD"/>
</dbReference>
<keyword evidence="16" id="KW-1185">Reference proteome</keyword>
<dbReference type="Pfam" id="PF00270">
    <property type="entry name" value="DEAD"/>
    <property type="match status" value="1"/>
</dbReference>
<dbReference type="GO" id="GO:0016887">
    <property type="term" value="F:ATP hydrolysis activity"/>
    <property type="evidence" value="ECO:0007669"/>
    <property type="project" value="RHEA"/>
</dbReference>
<dbReference type="SMART" id="SM00490">
    <property type="entry name" value="HELICc"/>
    <property type="match status" value="1"/>
</dbReference>
<evidence type="ECO:0000256" key="9">
    <source>
        <dbReference type="HAMAP-Rule" id="MF_00964"/>
    </source>
</evidence>
<dbReference type="EC" id="3.6.4.13" evidence="9"/>
<keyword evidence="6 9" id="KW-0694">RNA-binding</keyword>
<keyword evidence="5 9" id="KW-0067">ATP-binding</keyword>
<dbReference type="PROSITE" id="PS51194">
    <property type="entry name" value="HELICASE_CTER"/>
    <property type="match status" value="1"/>
</dbReference>
<dbReference type="InterPro" id="IPR050547">
    <property type="entry name" value="DEAD_box_RNA_helicases"/>
</dbReference>
<feature type="region of interest" description="Disordered" evidence="11">
    <location>
        <begin position="554"/>
        <end position="592"/>
    </location>
</feature>
<dbReference type="GO" id="GO:0005524">
    <property type="term" value="F:ATP binding"/>
    <property type="evidence" value="ECO:0007669"/>
    <property type="project" value="UniProtKB-UniRule"/>
</dbReference>
<dbReference type="RefSeq" id="WP_149389965.1">
    <property type="nucleotide sequence ID" value="NZ_SMRS01000002.1"/>
</dbReference>
<sequence>MSTTDISPATFGDLGLSSAILEALQDVGYEIPSPIQSGAIPPLLEGRDLLGQAQTGTGKTAAFALPLLQRLDPSKTHPQLLILAPTRELALQVATACEKYSKHLAGIRTLSIYGGQGYDEQLRGLRRGAQVVIGTPGRVMDHIRRGTLVLDQLQTLVLDEADEMLRMGFIDDVEWILEHTPAQRQIALFSATMPPAIRRIAENYLSNPAVIKIASQTATASTIRQRVWMVRGMSKIMALTRLLELREHEGALIFVRTKNATEELAEQLGRAGFPAAALHGDIAQAQRERVVEKLKRGELDIVIATDVVARGLDVERITHVINYDIPYDAESYIHRIGRTGRAGRNGDAVLFVAPREQRLLQQIERTTRSPLETLELPTAKQINALRVERLQQELLKASEADACQQFLPLLEGLAANTELTPVQIAAAALQLMHKDKAFFLDEREVPVARERERRPRDESAPTDRKRRSSGRFEAPSEGMQRYWIGVGHQHGVKPGNIVGAIANEAGVESQFIGRIDINESFSTVDLPASIPADLLQTLKRARICGQALNIRPWTEEAREGRGDRERRSFSKDKGPRKPSGKRSNASTARAPR</sequence>
<dbReference type="HAMAP" id="MF_00964">
    <property type="entry name" value="DEAD_helicase_DeaD"/>
    <property type="match status" value="1"/>
</dbReference>
<dbReference type="OrthoDB" id="9808889at2"/>
<dbReference type="GO" id="GO:0005840">
    <property type="term" value="C:ribosome"/>
    <property type="evidence" value="ECO:0007669"/>
    <property type="project" value="TreeGrafter"/>
</dbReference>
<dbReference type="Proteomes" id="UP000325302">
    <property type="component" value="Unassembled WGS sequence"/>
</dbReference>
<dbReference type="InterPro" id="IPR014001">
    <property type="entry name" value="Helicase_ATP-bd"/>
</dbReference>
<dbReference type="AlphaFoldDB" id="A0A5A9W4F6"/>
<dbReference type="Gene3D" id="3.30.70.330">
    <property type="match status" value="1"/>
</dbReference>
<proteinExistence type="inferred from homology"/>
<dbReference type="InterPro" id="IPR001650">
    <property type="entry name" value="Helicase_C-like"/>
</dbReference>
<evidence type="ECO:0000313" key="16">
    <source>
        <dbReference type="Proteomes" id="UP000325302"/>
    </source>
</evidence>
<comment type="subcellular location">
    <subcellularLocation>
        <location evidence="9">Cytoplasm</location>
    </subcellularLocation>
</comment>
<evidence type="ECO:0000256" key="2">
    <source>
        <dbReference type="ARBA" id="ARBA00022741"/>
    </source>
</evidence>
<evidence type="ECO:0000256" key="6">
    <source>
        <dbReference type="ARBA" id="ARBA00022884"/>
    </source>
</evidence>
<dbReference type="Pfam" id="PF00271">
    <property type="entry name" value="Helicase_C"/>
    <property type="match status" value="1"/>
</dbReference>
<keyword evidence="1 9" id="KW-0963">Cytoplasm</keyword>
<dbReference type="InterPro" id="IPR044742">
    <property type="entry name" value="DEAD/DEAH_RhlB"/>
</dbReference>
<feature type="domain" description="DEAD-box RNA helicase Q" evidence="14">
    <location>
        <begin position="9"/>
        <end position="37"/>
    </location>
</feature>
<feature type="short sequence motif" description="Q motif" evidence="10">
    <location>
        <begin position="9"/>
        <end position="37"/>
    </location>
</feature>
<organism evidence="15 16">
    <name type="scientific">Nitrincola tapanii</name>
    <dbReference type="NCBI Taxonomy" id="1708751"/>
    <lineage>
        <taxon>Bacteria</taxon>
        <taxon>Pseudomonadati</taxon>
        <taxon>Pseudomonadota</taxon>
        <taxon>Gammaproteobacteria</taxon>
        <taxon>Oceanospirillales</taxon>
        <taxon>Oceanospirillaceae</taxon>
        <taxon>Nitrincola</taxon>
    </lineage>
</organism>
<dbReference type="InterPro" id="IPR057325">
    <property type="entry name" value="DeaD_dimer"/>
</dbReference>
<evidence type="ECO:0000259" key="12">
    <source>
        <dbReference type="PROSITE" id="PS51192"/>
    </source>
</evidence>
<feature type="compositionally biased region" description="Basic and acidic residues" evidence="11">
    <location>
        <begin position="448"/>
        <end position="463"/>
    </location>
</feature>
<dbReference type="PROSITE" id="PS00039">
    <property type="entry name" value="DEAD_ATP_HELICASE"/>
    <property type="match status" value="1"/>
</dbReference>
<dbReference type="FunFam" id="3.40.50.300:FF:000108">
    <property type="entry name" value="ATP-dependent RNA helicase RhlE"/>
    <property type="match status" value="1"/>
</dbReference>
<protein>
    <recommendedName>
        <fullName evidence="9">ATP-dependent RNA helicase DeaD</fullName>
        <ecNumber evidence="9">3.6.4.13</ecNumber>
    </recommendedName>
    <alternativeName>
        <fullName evidence="9">Cold-shock DEAD box protein A</fullName>
    </alternativeName>
</protein>
<evidence type="ECO:0000256" key="5">
    <source>
        <dbReference type="ARBA" id="ARBA00022840"/>
    </source>
</evidence>
<comment type="caution">
    <text evidence="15">The sequence shown here is derived from an EMBL/GenBank/DDBJ whole genome shotgun (WGS) entry which is preliminary data.</text>
</comment>
<dbReference type="PANTHER" id="PTHR47963">
    <property type="entry name" value="DEAD-BOX ATP-DEPENDENT RNA HELICASE 47, MITOCHONDRIAL"/>
    <property type="match status" value="1"/>
</dbReference>
<evidence type="ECO:0000256" key="10">
    <source>
        <dbReference type="PROSITE-ProRule" id="PRU00552"/>
    </source>
</evidence>
<dbReference type="GO" id="GO:0003724">
    <property type="term" value="F:RNA helicase activity"/>
    <property type="evidence" value="ECO:0007669"/>
    <property type="project" value="UniProtKB-UniRule"/>
</dbReference>
<dbReference type="InterPro" id="IPR012677">
    <property type="entry name" value="Nucleotide-bd_a/b_plait_sf"/>
</dbReference>
<dbReference type="GO" id="GO:0000027">
    <property type="term" value="P:ribosomal large subunit assembly"/>
    <property type="evidence" value="ECO:0007669"/>
    <property type="project" value="UniProtKB-UniRule"/>
</dbReference>
<keyword evidence="3 9" id="KW-0378">Hydrolase</keyword>
<comment type="function">
    <text evidence="9">DEAD-box RNA helicase involved in various cellular processes at low temperature, including ribosome biogenesis, mRNA degradation and translation initiation.</text>
</comment>
<dbReference type="Gene3D" id="3.40.50.300">
    <property type="entry name" value="P-loop containing nucleotide triphosphate hydrolases"/>
    <property type="match status" value="2"/>
</dbReference>
<dbReference type="GO" id="GO:0006401">
    <property type="term" value="P:RNA catabolic process"/>
    <property type="evidence" value="ECO:0007669"/>
    <property type="project" value="UniProtKB-UniRule"/>
</dbReference>
<dbReference type="InterPro" id="IPR000629">
    <property type="entry name" value="RNA-helicase_DEAD-box_CS"/>
</dbReference>
<evidence type="ECO:0000256" key="1">
    <source>
        <dbReference type="ARBA" id="ARBA00022490"/>
    </source>
</evidence>
<accession>A0A5A9W4F6</accession>
<dbReference type="GO" id="GO:0033592">
    <property type="term" value="F:RNA strand annealing activity"/>
    <property type="evidence" value="ECO:0007669"/>
    <property type="project" value="TreeGrafter"/>
</dbReference>
<dbReference type="GO" id="GO:0070417">
    <property type="term" value="P:cellular response to cold"/>
    <property type="evidence" value="ECO:0007669"/>
    <property type="project" value="InterPro"/>
</dbReference>
<dbReference type="Pfam" id="PF25399">
    <property type="entry name" value="DeaD_dimer"/>
    <property type="match status" value="1"/>
</dbReference>
<evidence type="ECO:0000256" key="11">
    <source>
        <dbReference type="SAM" id="MobiDB-lite"/>
    </source>
</evidence>
<dbReference type="SUPFAM" id="SSF52540">
    <property type="entry name" value="P-loop containing nucleoside triphosphate hydrolases"/>
    <property type="match status" value="1"/>
</dbReference>
<dbReference type="InterPro" id="IPR005580">
    <property type="entry name" value="DbpA/CsdA_RNA-bd_dom"/>
</dbReference>
<comment type="similarity">
    <text evidence="9">Belongs to the DEAD box helicase family. DeaD/CsdA subfamily.</text>
</comment>
<dbReference type="CDD" id="cd12499">
    <property type="entry name" value="RRM_EcCsdA_like"/>
    <property type="match status" value="1"/>
</dbReference>
<keyword evidence="4 9" id="KW-0347">Helicase</keyword>
<keyword evidence="7 9" id="KW-0346">Stress response</keyword>
<dbReference type="CDD" id="cd18787">
    <property type="entry name" value="SF2_C_DEAD"/>
    <property type="match status" value="1"/>
</dbReference>
<dbReference type="InterPro" id="IPR011545">
    <property type="entry name" value="DEAD/DEAH_box_helicase_dom"/>
</dbReference>
<evidence type="ECO:0000259" key="14">
    <source>
        <dbReference type="PROSITE" id="PS51195"/>
    </source>
</evidence>
<dbReference type="GO" id="GO:0005829">
    <property type="term" value="C:cytosol"/>
    <property type="evidence" value="ECO:0007669"/>
    <property type="project" value="TreeGrafter"/>
</dbReference>
<dbReference type="EMBL" id="SMRS01000002">
    <property type="protein sequence ID" value="KAA0875660.1"/>
    <property type="molecule type" value="Genomic_DNA"/>
</dbReference>
<reference evidence="15 16" key="1">
    <citation type="submission" date="2019-03" db="EMBL/GenBank/DDBJ databases">
        <title>Nitrincola sp. nov. isolated from an Indian soda lake.</title>
        <authorList>
            <person name="Joshi A."/>
            <person name="Thite S.V."/>
            <person name="Joseph N."/>
            <person name="Dhotre D."/>
            <person name="Moorthy M."/>
            <person name="Shouche Y.S."/>
        </authorList>
    </citation>
    <scope>NUCLEOTIDE SEQUENCE [LARGE SCALE GENOMIC DNA]</scope>
    <source>
        <strain evidence="15 16">MEB193</strain>
    </source>
</reference>
<gene>
    <name evidence="9" type="primary">deaD</name>
    <name evidence="9" type="synonym">csdA</name>
    <name evidence="15" type="ORF">E1H14_02890</name>
</gene>
<dbReference type="InterPro" id="IPR027417">
    <property type="entry name" value="P-loop_NTPase"/>
</dbReference>
<evidence type="ECO:0000256" key="4">
    <source>
        <dbReference type="ARBA" id="ARBA00022806"/>
    </source>
</evidence>
<evidence type="ECO:0000259" key="13">
    <source>
        <dbReference type="PROSITE" id="PS51194"/>
    </source>
</evidence>
<dbReference type="PROSITE" id="PS51195">
    <property type="entry name" value="Q_MOTIF"/>
    <property type="match status" value="1"/>
</dbReference>
<evidence type="ECO:0000256" key="8">
    <source>
        <dbReference type="ARBA" id="ARBA00047984"/>
    </source>
</evidence>
<keyword evidence="2 9" id="KW-0547">Nucleotide-binding</keyword>
<dbReference type="Pfam" id="PF03880">
    <property type="entry name" value="DbpA"/>
    <property type="match status" value="1"/>
</dbReference>
<dbReference type="SMART" id="SM00487">
    <property type="entry name" value="DEXDc"/>
    <property type="match status" value="1"/>
</dbReference>
<comment type="catalytic activity">
    <reaction evidence="8 9">
        <text>ATP + H2O = ADP + phosphate + H(+)</text>
        <dbReference type="Rhea" id="RHEA:13065"/>
        <dbReference type="ChEBI" id="CHEBI:15377"/>
        <dbReference type="ChEBI" id="CHEBI:15378"/>
        <dbReference type="ChEBI" id="CHEBI:30616"/>
        <dbReference type="ChEBI" id="CHEBI:43474"/>
        <dbReference type="ChEBI" id="CHEBI:456216"/>
        <dbReference type="EC" id="3.6.4.13"/>
    </reaction>
</comment>
<feature type="compositionally biased region" description="Basic and acidic residues" evidence="11">
    <location>
        <begin position="554"/>
        <end position="575"/>
    </location>
</feature>
<dbReference type="InterPro" id="IPR034415">
    <property type="entry name" value="CsdA_RRM"/>
</dbReference>
<feature type="domain" description="Helicase C-terminal" evidence="13">
    <location>
        <begin position="238"/>
        <end position="382"/>
    </location>
</feature>
<evidence type="ECO:0000256" key="7">
    <source>
        <dbReference type="ARBA" id="ARBA00023016"/>
    </source>
</evidence>
<feature type="domain" description="Helicase ATP-binding" evidence="12">
    <location>
        <begin position="40"/>
        <end position="211"/>
    </location>
</feature>
<feature type="compositionally biased region" description="Polar residues" evidence="11">
    <location>
        <begin position="581"/>
        <end position="592"/>
    </location>
</feature>
<name>A0A5A9W4F6_9GAMM</name>
<dbReference type="PANTHER" id="PTHR47963:SF8">
    <property type="entry name" value="ATP-DEPENDENT RNA HELICASE DEAD"/>
    <property type="match status" value="1"/>
</dbReference>
<feature type="region of interest" description="Disordered" evidence="11">
    <location>
        <begin position="448"/>
        <end position="474"/>
    </location>
</feature>
<dbReference type="InterPro" id="IPR014014">
    <property type="entry name" value="RNA_helicase_DEAD_Q_motif"/>
</dbReference>